<evidence type="ECO:0000313" key="5">
    <source>
        <dbReference type="EMBL" id="CAE0365192.1"/>
    </source>
</evidence>
<dbReference type="SUPFAM" id="SSF53448">
    <property type="entry name" value="Nucleotide-diphospho-sugar transferases"/>
    <property type="match status" value="1"/>
</dbReference>
<keyword evidence="3" id="KW-0812">Transmembrane</keyword>
<dbReference type="GO" id="GO:0016779">
    <property type="term" value="F:nucleotidyltransferase activity"/>
    <property type="evidence" value="ECO:0007669"/>
    <property type="project" value="UniProtKB-KW"/>
</dbReference>
<dbReference type="Gene3D" id="3.90.550.10">
    <property type="entry name" value="Spore Coat Polysaccharide Biosynthesis Protein SpsA, Chain A"/>
    <property type="match status" value="1"/>
</dbReference>
<accession>A0A7S3JX68</accession>
<dbReference type="PANTHER" id="PTHR43584:SF8">
    <property type="entry name" value="N-ACETYLMURAMATE ALPHA-1-PHOSPHATE URIDYLYLTRANSFERASE"/>
    <property type="match status" value="1"/>
</dbReference>
<dbReference type="InterPro" id="IPR005835">
    <property type="entry name" value="NTP_transferase_dom"/>
</dbReference>
<name>A0A7S3JX68_9STRA</name>
<evidence type="ECO:0000256" key="1">
    <source>
        <dbReference type="ARBA" id="ARBA00022679"/>
    </source>
</evidence>
<evidence type="ECO:0000256" key="3">
    <source>
        <dbReference type="SAM" id="Phobius"/>
    </source>
</evidence>
<dbReference type="InterPro" id="IPR029044">
    <property type="entry name" value="Nucleotide-diphossugar_trans"/>
</dbReference>
<organism evidence="5">
    <name type="scientific">Aureoumbra lagunensis</name>
    <dbReference type="NCBI Taxonomy" id="44058"/>
    <lineage>
        <taxon>Eukaryota</taxon>
        <taxon>Sar</taxon>
        <taxon>Stramenopiles</taxon>
        <taxon>Ochrophyta</taxon>
        <taxon>Pelagophyceae</taxon>
        <taxon>Pelagomonadales</taxon>
        <taxon>Aureoumbra</taxon>
    </lineage>
</organism>
<feature type="transmembrane region" description="Helical" evidence="3">
    <location>
        <begin position="408"/>
        <end position="426"/>
    </location>
</feature>
<dbReference type="InterPro" id="IPR023214">
    <property type="entry name" value="HAD_sf"/>
</dbReference>
<keyword evidence="3" id="KW-1133">Transmembrane helix</keyword>
<keyword evidence="1" id="KW-0808">Transferase</keyword>
<proteinExistence type="predicted"/>
<dbReference type="PANTHER" id="PTHR43584">
    <property type="entry name" value="NUCLEOTIDYL TRANSFERASE"/>
    <property type="match status" value="1"/>
</dbReference>
<evidence type="ECO:0000259" key="4">
    <source>
        <dbReference type="Pfam" id="PF00483"/>
    </source>
</evidence>
<dbReference type="InterPro" id="IPR050065">
    <property type="entry name" value="GlmU-like"/>
</dbReference>
<reference evidence="5" key="1">
    <citation type="submission" date="2021-01" db="EMBL/GenBank/DDBJ databases">
        <authorList>
            <person name="Corre E."/>
            <person name="Pelletier E."/>
            <person name="Niang G."/>
            <person name="Scheremetjew M."/>
            <person name="Finn R."/>
            <person name="Kale V."/>
            <person name="Holt S."/>
            <person name="Cochrane G."/>
            <person name="Meng A."/>
            <person name="Brown T."/>
            <person name="Cohen L."/>
        </authorList>
    </citation>
    <scope>NUCLEOTIDE SEQUENCE</scope>
    <source>
        <strain evidence="5">CCMP1510</strain>
    </source>
</reference>
<keyword evidence="2" id="KW-0548">Nucleotidyltransferase</keyword>
<dbReference type="Pfam" id="PF00483">
    <property type="entry name" value="NTP_transferase"/>
    <property type="match status" value="1"/>
</dbReference>
<dbReference type="SUPFAM" id="SSF56784">
    <property type="entry name" value="HAD-like"/>
    <property type="match status" value="1"/>
</dbReference>
<gene>
    <name evidence="5" type="ORF">ALAG00032_LOCUS5934</name>
</gene>
<evidence type="ECO:0000256" key="2">
    <source>
        <dbReference type="ARBA" id="ARBA00022695"/>
    </source>
</evidence>
<dbReference type="AlphaFoldDB" id="A0A7S3JX68"/>
<dbReference type="InterPro" id="IPR036412">
    <property type="entry name" value="HAD-like_sf"/>
</dbReference>
<dbReference type="Gene3D" id="3.40.50.1000">
    <property type="entry name" value="HAD superfamily/HAD-like"/>
    <property type="match status" value="1"/>
</dbReference>
<protein>
    <recommendedName>
        <fullName evidence="4">Nucleotidyl transferase domain-containing protein</fullName>
    </recommendedName>
</protein>
<sequence>MNVIVPLGGVGSRFQKEGYLKPKPFVRVLGKEMLLWVLDSLKLESKDTLVIVYNPKFLDMKTSMEIVADSWPGVVLVELPRPTLGAAETVRFGLEALDKATLSRPCMLVDGDTFYTCDIVGKFRAVVNTKYAGASFVFKDTQTKPIYSYVTIPRYVHNDFSIENIVEKVKISDWANTGCYCFRNGNELLSYCSKIIDRGETQLSQDMKGEFYTSGVIKAMLDEADIPFEAIILNKNDMYVLGTPNQIVDFCHKWKSPQAYRFCFDIDNTLFTSPTIPGAYHTCKPIPRTINFLKQVHAAGHYIILGTARRMRTHGGNTGAVIADIGAVTLKSLEDAEIPYHEIHFGKPWAQFYIDDHGINAFTDLEKELGFYLPVKTPAIPSKYTVPPKGSIANIATQKDKQAIHRRTLLAVAFGTYAAVLTLLVLRGSMRSH</sequence>
<feature type="domain" description="Nucleotidyl transferase" evidence="4">
    <location>
        <begin position="7"/>
        <end position="185"/>
    </location>
</feature>
<dbReference type="EMBL" id="HBIJ01008388">
    <property type="protein sequence ID" value="CAE0365192.1"/>
    <property type="molecule type" value="Transcribed_RNA"/>
</dbReference>
<keyword evidence="3" id="KW-0472">Membrane</keyword>